<dbReference type="GO" id="GO:0016757">
    <property type="term" value="F:glycosyltransferase activity"/>
    <property type="evidence" value="ECO:0007669"/>
    <property type="project" value="TreeGrafter"/>
</dbReference>
<dbReference type="Pfam" id="PF13692">
    <property type="entry name" value="Glyco_trans_1_4"/>
    <property type="match status" value="1"/>
</dbReference>
<dbReference type="PANTHER" id="PTHR45947">
    <property type="entry name" value="SULFOQUINOVOSYL TRANSFERASE SQD2"/>
    <property type="match status" value="1"/>
</dbReference>
<dbReference type="InterPro" id="IPR028098">
    <property type="entry name" value="Glyco_trans_4-like_N"/>
</dbReference>
<dbReference type="RefSeq" id="WP_007065675.1">
    <property type="nucleotide sequence ID" value="NZ_BBWO01000017.1"/>
</dbReference>
<proteinExistence type="predicted"/>
<dbReference type="PANTHER" id="PTHR45947:SF3">
    <property type="entry name" value="SULFOQUINOVOSYL TRANSFERASE SQD2"/>
    <property type="match status" value="1"/>
</dbReference>
<dbReference type="SUPFAM" id="SSF53756">
    <property type="entry name" value="UDP-Glycosyltransferase/glycogen phosphorylase"/>
    <property type="match status" value="1"/>
</dbReference>
<sequence>MGRYLFATDAWEPQVNGVVRTLAHLKDALERRGHATSILSPADFRTFPCPTYPDIRVALATTNKAAARITAFEPTNIHIATEGPVGSAMRRACLAEGLPFTTSFHTRFPEYLRARAPVPQNWSYAWLRRFHAPSAACLVPTNVMKQQLEERGFRDLVTWTRGVDHQVFRPYPPLPLELPKPLFVTVSRLAPEKNIEAFLDLDLPGSKLVVGDGPSRAELMARYPNVHFAGLQTGEALARYYASADVFVFPSLTDTFGIVLLEAIACGTPFAAFAEPGPLDVLDDSQAGSISKDLKTACLKALELNRSDALARASDFTWDACAEIFVQATKLEGPSVPTARHVDVRKHKEPETLSA</sequence>
<protein>
    <submittedName>
        <fullName evidence="2">Glycosyl transferase</fullName>
    </submittedName>
</protein>
<name>A0A0P0Z9V3_9HYPH</name>
<evidence type="ECO:0000313" key="2">
    <source>
        <dbReference type="EMBL" id="BAT31138.1"/>
    </source>
</evidence>
<evidence type="ECO:0000259" key="1">
    <source>
        <dbReference type="Pfam" id="PF13439"/>
    </source>
</evidence>
<feature type="domain" description="Glycosyltransferase subfamily 4-like N-terminal" evidence="1">
    <location>
        <begin position="15"/>
        <end position="166"/>
    </location>
</feature>
<dbReference type="Pfam" id="PF13439">
    <property type="entry name" value="Glyco_transf_4"/>
    <property type="match status" value="1"/>
</dbReference>
<accession>A0A0P0Z9V3</accession>
<dbReference type="Gene3D" id="3.40.50.2000">
    <property type="entry name" value="Glycogen Phosphorylase B"/>
    <property type="match status" value="2"/>
</dbReference>
<dbReference type="InterPro" id="IPR050194">
    <property type="entry name" value="Glycosyltransferase_grp1"/>
</dbReference>
<dbReference type="CDD" id="cd03814">
    <property type="entry name" value="GT4-like"/>
    <property type="match status" value="1"/>
</dbReference>
<dbReference type="OrthoDB" id="9802525at2"/>
<reference evidence="2" key="1">
    <citation type="journal article" date="2015" name="Proc. Natl. Acad. Sci. U.S.A.">
        <title>Bacterial clade with the ribosomal RNA operon on a small plasmid rather than the chromosome.</title>
        <authorList>
            <person name="Anda M."/>
            <person name="Ohtsubo Y."/>
            <person name="Okubo T."/>
            <person name="Sugawara M."/>
            <person name="Nagata Y."/>
            <person name="Tsuda M."/>
            <person name="Minamisawa K."/>
            <person name="Mitsui H."/>
        </authorList>
    </citation>
    <scope>NUCLEOTIDE SEQUENCE</scope>
    <source>
        <strain evidence="2">DSM 15513</strain>
    </source>
</reference>
<dbReference type="AlphaFoldDB" id="A0A0P0Z9V3"/>
<dbReference type="EMBL" id="LC066397">
    <property type="protein sequence ID" value="BAT31138.1"/>
    <property type="molecule type" value="Genomic_DNA"/>
</dbReference>
<organism evidence="2">
    <name type="scientific">Fulvimarina pelagi</name>
    <dbReference type="NCBI Taxonomy" id="217511"/>
    <lineage>
        <taxon>Bacteria</taxon>
        <taxon>Pseudomonadati</taxon>
        <taxon>Pseudomonadota</taxon>
        <taxon>Alphaproteobacteria</taxon>
        <taxon>Hyphomicrobiales</taxon>
        <taxon>Aurantimonadaceae</taxon>
        <taxon>Fulvimarina</taxon>
    </lineage>
</organism>
<keyword evidence="2" id="KW-0808">Transferase</keyword>